<gene>
    <name evidence="1" type="ORF">Q664_21440</name>
</gene>
<dbReference type="EMBL" id="JPMI01000141">
    <property type="protein sequence ID" value="KFA91528.1"/>
    <property type="molecule type" value="Genomic_DNA"/>
</dbReference>
<name>A0A084SSU3_9BACT</name>
<reference evidence="1 2" key="1">
    <citation type="submission" date="2014-07" db="EMBL/GenBank/DDBJ databases">
        <title>Draft Genome Sequence of Gephyronic Acid Producer, Cystobacter violaceus Strain Cb vi76.</title>
        <authorList>
            <person name="Stevens D.C."/>
            <person name="Young J."/>
            <person name="Carmichael R."/>
            <person name="Tan J."/>
            <person name="Taylor R.E."/>
        </authorList>
    </citation>
    <scope>NUCLEOTIDE SEQUENCE [LARGE SCALE GENOMIC DNA]</scope>
    <source>
        <strain evidence="1 2">Cb vi76</strain>
    </source>
</reference>
<dbReference type="AlphaFoldDB" id="A0A084SSU3"/>
<sequence>MCPWLGGWCSLLGGRRGSDFLVRQECEQQLVVGAERAPAGMRRCGEECIAGLVGAFLMGLWGEGNPRAECMGDVETVCVVEHCWPAVWETCPQFSHELSAHQACEPTASLCFGHQPFEHLHSRDVVRTKLLSQSHQRRGGACLGEGRE</sequence>
<comment type="caution">
    <text evidence="1">The sequence shown here is derived from an EMBL/GenBank/DDBJ whole genome shotgun (WGS) entry which is preliminary data.</text>
</comment>
<evidence type="ECO:0000313" key="2">
    <source>
        <dbReference type="Proteomes" id="UP000028547"/>
    </source>
</evidence>
<organism evidence="1 2">
    <name type="scientific">Archangium violaceum Cb vi76</name>
    <dbReference type="NCBI Taxonomy" id="1406225"/>
    <lineage>
        <taxon>Bacteria</taxon>
        <taxon>Pseudomonadati</taxon>
        <taxon>Myxococcota</taxon>
        <taxon>Myxococcia</taxon>
        <taxon>Myxococcales</taxon>
        <taxon>Cystobacterineae</taxon>
        <taxon>Archangiaceae</taxon>
        <taxon>Archangium</taxon>
    </lineage>
</organism>
<accession>A0A084SSU3</accession>
<proteinExistence type="predicted"/>
<dbReference type="Proteomes" id="UP000028547">
    <property type="component" value="Unassembled WGS sequence"/>
</dbReference>
<protein>
    <submittedName>
        <fullName evidence="1">Uncharacterized protein</fullName>
    </submittedName>
</protein>
<evidence type="ECO:0000313" key="1">
    <source>
        <dbReference type="EMBL" id="KFA91528.1"/>
    </source>
</evidence>